<dbReference type="KEGG" id="rsa:RSal33209_1064"/>
<dbReference type="NCBIfam" id="TIGR01549">
    <property type="entry name" value="HAD-SF-IA-v1"/>
    <property type="match status" value="1"/>
</dbReference>
<comment type="cofactor">
    <cofactor evidence="1">
        <name>Mg(2+)</name>
        <dbReference type="ChEBI" id="CHEBI:18420"/>
    </cofactor>
</comment>
<dbReference type="Proteomes" id="UP000002007">
    <property type="component" value="Chromosome"/>
</dbReference>
<dbReference type="PANTHER" id="PTHR46470">
    <property type="entry name" value="N-ACYLNEURAMINATE-9-PHOSPHATASE"/>
    <property type="match status" value="1"/>
</dbReference>
<dbReference type="InterPro" id="IPR036412">
    <property type="entry name" value="HAD-like_sf"/>
</dbReference>
<dbReference type="EMBL" id="CP000910">
    <property type="protein sequence ID" value="ABY22802.1"/>
    <property type="molecule type" value="Genomic_DNA"/>
</dbReference>
<dbReference type="SUPFAM" id="SSF56784">
    <property type="entry name" value="HAD-like"/>
    <property type="match status" value="1"/>
</dbReference>
<dbReference type="Gene3D" id="3.40.50.1000">
    <property type="entry name" value="HAD superfamily/HAD-like"/>
    <property type="match status" value="1"/>
</dbReference>
<dbReference type="Pfam" id="PF00702">
    <property type="entry name" value="Hydrolase"/>
    <property type="match status" value="1"/>
</dbReference>
<evidence type="ECO:0000256" key="1">
    <source>
        <dbReference type="ARBA" id="ARBA00001946"/>
    </source>
</evidence>
<protein>
    <submittedName>
        <fullName evidence="4">Hydrolase, HAD superfamily</fullName>
    </submittedName>
</protein>
<gene>
    <name evidence="4" type="ordered locus">RSal33209_1064</name>
</gene>
<evidence type="ECO:0000313" key="4">
    <source>
        <dbReference type="EMBL" id="ABY22802.1"/>
    </source>
</evidence>
<accession>A9WP27</accession>
<evidence type="ECO:0000313" key="5">
    <source>
        <dbReference type="Proteomes" id="UP000002007"/>
    </source>
</evidence>
<reference evidence="5" key="1">
    <citation type="journal article" date="2008" name="J. Bacteriol.">
        <title>Genome sequence of the fish pathogen Renibacterium salmoninarum suggests reductive evolution away from an environmental Arthrobacter ancestor.</title>
        <authorList>
            <person name="Wiens G.D."/>
            <person name="Rockey D.D."/>
            <person name="Wu Z."/>
            <person name="Chang J."/>
            <person name="Levy R."/>
            <person name="Crane S."/>
            <person name="Chen D.S."/>
            <person name="Capri G.R."/>
            <person name="Burnett J.R."/>
            <person name="Sudheesh P.S."/>
            <person name="Schipma M.J."/>
            <person name="Burd H."/>
            <person name="Bhattacharyya A."/>
            <person name="Rhodes L.D."/>
            <person name="Kaul R."/>
            <person name="Strom M.S."/>
        </authorList>
    </citation>
    <scope>NUCLEOTIDE SEQUENCE [LARGE SCALE GENOMIC DNA]</scope>
    <source>
        <strain evidence="5">ATCC 33209 / DSM 20767 / JCM 11484 / NBRC 15589 / NCIMB 2235</strain>
    </source>
</reference>
<dbReference type="AlphaFoldDB" id="A9WP27"/>
<dbReference type="InterPro" id="IPR006439">
    <property type="entry name" value="HAD-SF_hydro_IA"/>
</dbReference>
<organism evidence="4 5">
    <name type="scientific">Renibacterium salmoninarum (strain ATCC 33209 / DSM 20767 / JCM 11484 / NBRC 15589 / NCIMB 2235)</name>
    <dbReference type="NCBI Taxonomy" id="288705"/>
    <lineage>
        <taxon>Bacteria</taxon>
        <taxon>Bacillati</taxon>
        <taxon>Actinomycetota</taxon>
        <taxon>Actinomycetes</taxon>
        <taxon>Micrococcales</taxon>
        <taxon>Micrococcaceae</taxon>
        <taxon>Renibacterium</taxon>
    </lineage>
</organism>
<dbReference type="InterPro" id="IPR051400">
    <property type="entry name" value="HAD-like_hydrolase"/>
</dbReference>
<dbReference type="eggNOG" id="COG1011">
    <property type="taxonomic scope" value="Bacteria"/>
</dbReference>
<dbReference type="HOGENOM" id="CLU_1474051_0_0_11"/>
<evidence type="ECO:0000256" key="2">
    <source>
        <dbReference type="ARBA" id="ARBA00022801"/>
    </source>
</evidence>
<evidence type="ECO:0000256" key="3">
    <source>
        <dbReference type="ARBA" id="ARBA00022842"/>
    </source>
</evidence>
<sequence>MIRPGSTRRILTANWVSLSSESLGFNWPLLKLADGCQTKWRSNGILPMEAEINSRWAPYADVLPLLDALDTLGIPYGAVSNNVADYQRRKLDLAGLQRISVLVGTDTVGVPKPDPAIFHEGARQLGLEPAFTLYVGDNLVIDALGAASAGLPSVWLNRDGGIDEQRDGPQMTSLDELLGLLGE</sequence>
<dbReference type="GO" id="GO:0044281">
    <property type="term" value="P:small molecule metabolic process"/>
    <property type="evidence" value="ECO:0007669"/>
    <property type="project" value="UniProtKB-ARBA"/>
</dbReference>
<keyword evidence="3" id="KW-0460">Magnesium</keyword>
<dbReference type="PANTHER" id="PTHR46470:SF4">
    <property type="entry name" value="5-AMINO-6-(5-PHOSPHO-D-RIBITYLAMINO)URACIL PHOSPHATASE YIGB"/>
    <property type="match status" value="1"/>
</dbReference>
<proteinExistence type="predicted"/>
<keyword evidence="2 4" id="KW-0378">Hydrolase</keyword>
<keyword evidence="5" id="KW-1185">Reference proteome</keyword>
<dbReference type="InterPro" id="IPR023214">
    <property type="entry name" value="HAD_sf"/>
</dbReference>
<dbReference type="GO" id="GO:0016787">
    <property type="term" value="F:hydrolase activity"/>
    <property type="evidence" value="ECO:0007669"/>
    <property type="project" value="UniProtKB-KW"/>
</dbReference>
<dbReference type="STRING" id="288705.RSal33209_1064"/>
<dbReference type="PRINTS" id="PR00413">
    <property type="entry name" value="HADHALOGNASE"/>
</dbReference>
<name>A9WP27_RENSM</name>